<name>A0A4V5PMX8_9BACT</name>
<dbReference type="AlphaFoldDB" id="A0A4V5PMX8"/>
<evidence type="ECO:0000256" key="7">
    <source>
        <dbReference type="PIRSR" id="PIRSR602401-1"/>
    </source>
</evidence>
<dbReference type="PANTHER" id="PTHR24291:SF50">
    <property type="entry name" value="BIFUNCTIONAL ALBAFLAVENONE MONOOXYGENASE_TERPENE SYNTHASE"/>
    <property type="match status" value="1"/>
</dbReference>
<evidence type="ECO:0000313" key="9">
    <source>
        <dbReference type="EMBL" id="TKD07925.1"/>
    </source>
</evidence>
<dbReference type="PRINTS" id="PR00463">
    <property type="entry name" value="EP450I"/>
</dbReference>
<evidence type="ECO:0000256" key="8">
    <source>
        <dbReference type="RuleBase" id="RU000461"/>
    </source>
</evidence>
<dbReference type="RefSeq" id="WP_136930012.1">
    <property type="nucleotide sequence ID" value="NZ_SSMQ01000015.1"/>
</dbReference>
<keyword evidence="2 7" id="KW-0349">Heme</keyword>
<dbReference type="GO" id="GO:0005506">
    <property type="term" value="F:iron ion binding"/>
    <property type="evidence" value="ECO:0007669"/>
    <property type="project" value="InterPro"/>
</dbReference>
<dbReference type="PRINTS" id="PR00385">
    <property type="entry name" value="P450"/>
</dbReference>
<comment type="cofactor">
    <cofactor evidence="7">
        <name>heme</name>
        <dbReference type="ChEBI" id="CHEBI:30413"/>
    </cofactor>
</comment>
<evidence type="ECO:0000256" key="3">
    <source>
        <dbReference type="ARBA" id="ARBA00022723"/>
    </source>
</evidence>
<dbReference type="InterPro" id="IPR001128">
    <property type="entry name" value="Cyt_P450"/>
</dbReference>
<protein>
    <submittedName>
        <fullName evidence="9">Cytochrome P450</fullName>
    </submittedName>
</protein>
<keyword evidence="5 7" id="KW-0408">Iron</keyword>
<evidence type="ECO:0000256" key="6">
    <source>
        <dbReference type="ARBA" id="ARBA00023033"/>
    </source>
</evidence>
<gene>
    <name evidence="9" type="ORF">E8A74_16710</name>
</gene>
<comment type="caution">
    <text evidence="9">The sequence shown here is derived from an EMBL/GenBank/DDBJ whole genome shotgun (WGS) entry which is preliminary data.</text>
</comment>
<evidence type="ECO:0000256" key="2">
    <source>
        <dbReference type="ARBA" id="ARBA00022617"/>
    </source>
</evidence>
<dbReference type="InterPro" id="IPR036396">
    <property type="entry name" value="Cyt_P450_sf"/>
</dbReference>
<dbReference type="Pfam" id="PF00067">
    <property type="entry name" value="p450"/>
    <property type="match status" value="1"/>
</dbReference>
<comment type="similarity">
    <text evidence="1 8">Belongs to the cytochrome P450 family.</text>
</comment>
<accession>A0A4V5PMX8</accession>
<dbReference type="PROSITE" id="PS00086">
    <property type="entry name" value="CYTOCHROME_P450"/>
    <property type="match status" value="1"/>
</dbReference>
<dbReference type="Gene3D" id="1.10.630.10">
    <property type="entry name" value="Cytochrome P450"/>
    <property type="match status" value="1"/>
</dbReference>
<evidence type="ECO:0000256" key="4">
    <source>
        <dbReference type="ARBA" id="ARBA00023002"/>
    </source>
</evidence>
<dbReference type="InterPro" id="IPR050196">
    <property type="entry name" value="Cytochrome_P450_Monoox"/>
</dbReference>
<proteinExistence type="inferred from homology"/>
<evidence type="ECO:0000313" key="10">
    <source>
        <dbReference type="Proteomes" id="UP000309215"/>
    </source>
</evidence>
<evidence type="ECO:0000256" key="1">
    <source>
        <dbReference type="ARBA" id="ARBA00010617"/>
    </source>
</evidence>
<dbReference type="OrthoDB" id="5290182at2"/>
<dbReference type="Proteomes" id="UP000309215">
    <property type="component" value="Unassembled WGS sequence"/>
</dbReference>
<dbReference type="GO" id="GO:0020037">
    <property type="term" value="F:heme binding"/>
    <property type="evidence" value="ECO:0007669"/>
    <property type="project" value="InterPro"/>
</dbReference>
<keyword evidence="10" id="KW-1185">Reference proteome</keyword>
<keyword evidence="3 7" id="KW-0479">Metal-binding</keyword>
<reference evidence="9 10" key="1">
    <citation type="submission" date="2019-04" db="EMBL/GenBank/DDBJ databases">
        <authorList>
            <person name="Li Y."/>
            <person name="Wang J."/>
        </authorList>
    </citation>
    <scope>NUCLEOTIDE SEQUENCE [LARGE SCALE GENOMIC DNA]</scope>
    <source>
        <strain evidence="9 10">DSM 14668</strain>
    </source>
</reference>
<feature type="binding site" description="axial binding residue" evidence="7">
    <location>
        <position position="425"/>
    </location>
    <ligand>
        <name>heme</name>
        <dbReference type="ChEBI" id="CHEBI:30413"/>
    </ligand>
    <ligandPart>
        <name>Fe</name>
        <dbReference type="ChEBI" id="CHEBI:18248"/>
    </ligandPart>
</feature>
<sequence>MTPTSIPVAPGDNLLGHGHLFQDDRLPFFRRVTDQGDLVAARMVHRSFYFVNGPQVAHEMLVEKARSFEKSPGIRILLHDLAGQGLFTSEGDLWRRQRRLLSPLFHPTQLQTYVGAMNGEALRARERLKEGERTDLAAEMTRIAMSVVGRALFDARTFDEADELGEALTVALGWVNDRMATPYMTLQVSALEMTEYLDGKLPPWLEDVRARARAALDAPILMPGRNDPTVVKALEVLDKRIQAIIDDRRASHADRKDLLTRLLYARDADLGGEGMSDKQVRDEANTLFIAGHETTATALAWSFYLLARDPAARAKVQAEADAFGPEGPTSYDPEKLAYTTRVFKEALRLYPPVIVLPRRALERVEIGGHTFPERTLLFVNVYGMHHRKDLFPDPERFDPDRFSPENEAKRHKSAWVPFGVGPRVCIGNHFALMEGPVVLATLMRGLSFEVEPQDVEPETFTTLRPKGGIWARVRRRSAL</sequence>
<keyword evidence="6 8" id="KW-0503">Monooxygenase</keyword>
<dbReference type="SUPFAM" id="SSF48264">
    <property type="entry name" value="Cytochrome P450"/>
    <property type="match status" value="1"/>
</dbReference>
<dbReference type="PANTHER" id="PTHR24291">
    <property type="entry name" value="CYTOCHROME P450 FAMILY 4"/>
    <property type="match status" value="1"/>
</dbReference>
<evidence type="ECO:0000256" key="5">
    <source>
        <dbReference type="ARBA" id="ARBA00023004"/>
    </source>
</evidence>
<dbReference type="GO" id="GO:0016705">
    <property type="term" value="F:oxidoreductase activity, acting on paired donors, with incorporation or reduction of molecular oxygen"/>
    <property type="evidence" value="ECO:0007669"/>
    <property type="project" value="InterPro"/>
</dbReference>
<dbReference type="GO" id="GO:0004497">
    <property type="term" value="F:monooxygenase activity"/>
    <property type="evidence" value="ECO:0007669"/>
    <property type="project" value="UniProtKB-KW"/>
</dbReference>
<keyword evidence="4 8" id="KW-0560">Oxidoreductase</keyword>
<dbReference type="InterPro" id="IPR017972">
    <property type="entry name" value="Cyt_P450_CS"/>
</dbReference>
<dbReference type="EMBL" id="SSMQ01000015">
    <property type="protein sequence ID" value="TKD07925.1"/>
    <property type="molecule type" value="Genomic_DNA"/>
</dbReference>
<dbReference type="InterPro" id="IPR002401">
    <property type="entry name" value="Cyt_P450_E_grp-I"/>
</dbReference>
<organism evidence="9 10">
    <name type="scientific">Polyangium fumosum</name>
    <dbReference type="NCBI Taxonomy" id="889272"/>
    <lineage>
        <taxon>Bacteria</taxon>
        <taxon>Pseudomonadati</taxon>
        <taxon>Myxococcota</taxon>
        <taxon>Polyangia</taxon>
        <taxon>Polyangiales</taxon>
        <taxon>Polyangiaceae</taxon>
        <taxon>Polyangium</taxon>
    </lineage>
</organism>